<name>A0A2S7SV35_9BACT</name>
<feature type="domain" description="Glycosyltransferase 2-like" evidence="1">
    <location>
        <begin position="4"/>
        <end position="158"/>
    </location>
</feature>
<protein>
    <recommendedName>
        <fullName evidence="1">Glycosyltransferase 2-like domain-containing protein</fullName>
    </recommendedName>
</protein>
<dbReference type="EMBL" id="PPSL01000003">
    <property type="protein sequence ID" value="PQJ10753.1"/>
    <property type="molecule type" value="Genomic_DNA"/>
</dbReference>
<dbReference type="InterPro" id="IPR050834">
    <property type="entry name" value="Glycosyltransf_2"/>
</dbReference>
<gene>
    <name evidence="2" type="ORF">CJD36_012340</name>
</gene>
<comment type="caution">
    <text evidence="2">The sequence shown here is derived from an EMBL/GenBank/DDBJ whole genome shotgun (WGS) entry which is preliminary data.</text>
</comment>
<proteinExistence type="predicted"/>
<dbReference type="RefSeq" id="WP_105039480.1">
    <property type="nucleotide sequence ID" value="NZ_PPSL01000003.1"/>
</dbReference>
<dbReference type="PANTHER" id="PTHR43685:SF2">
    <property type="entry name" value="GLYCOSYLTRANSFERASE 2-LIKE DOMAIN-CONTAINING PROTEIN"/>
    <property type="match status" value="1"/>
</dbReference>
<evidence type="ECO:0000313" key="2">
    <source>
        <dbReference type="EMBL" id="PQJ10753.1"/>
    </source>
</evidence>
<evidence type="ECO:0000313" key="3">
    <source>
        <dbReference type="Proteomes" id="UP000239872"/>
    </source>
</evidence>
<reference evidence="2 3" key="1">
    <citation type="submission" date="2018-01" db="EMBL/GenBank/DDBJ databases">
        <title>A novel member of the phylum Bacteroidetes isolated from glacier ice.</title>
        <authorList>
            <person name="Liu Q."/>
            <person name="Xin Y.-H."/>
        </authorList>
    </citation>
    <scope>NUCLEOTIDE SEQUENCE [LARGE SCALE GENOMIC DNA]</scope>
    <source>
        <strain evidence="2 3">RB1R16</strain>
    </source>
</reference>
<evidence type="ECO:0000259" key="1">
    <source>
        <dbReference type="Pfam" id="PF00535"/>
    </source>
</evidence>
<dbReference type="AlphaFoldDB" id="A0A2S7SV35"/>
<sequence length="272" mass="31135">MDVSVIIPCYNSGCYLGDALQSVAASKNLNGYQYEVIIVDDGSTDKDTLDMLNKLHDCTVIHQDNKGPGAARNTGVNAAKGEFILFLDSDNKIRDGFMARGIGIFNSTTADIVYGKPAFFGATTTPRFKTGEFDMESILVMNHIDMCSMVRKSAFDELGGFDEDRKLIAFEDWDLWIRAGAAQKKFHFVDEVMFDYRITNHSLLDDEDNHCKVVDILYTKHKNLVLDTFRKIGIGYSVYRKDEKRPFRTFFKNCYYKYLYRFINIHALAKRH</sequence>
<accession>A0A2S7SV35</accession>
<dbReference type="InterPro" id="IPR029044">
    <property type="entry name" value="Nucleotide-diphossugar_trans"/>
</dbReference>
<dbReference type="Proteomes" id="UP000239872">
    <property type="component" value="Unassembled WGS sequence"/>
</dbReference>
<dbReference type="Gene3D" id="3.90.550.10">
    <property type="entry name" value="Spore Coat Polysaccharide Biosynthesis Protein SpsA, Chain A"/>
    <property type="match status" value="1"/>
</dbReference>
<organism evidence="2 3">
    <name type="scientific">Flavipsychrobacter stenotrophus</name>
    <dbReference type="NCBI Taxonomy" id="2077091"/>
    <lineage>
        <taxon>Bacteria</taxon>
        <taxon>Pseudomonadati</taxon>
        <taxon>Bacteroidota</taxon>
        <taxon>Chitinophagia</taxon>
        <taxon>Chitinophagales</taxon>
        <taxon>Chitinophagaceae</taxon>
        <taxon>Flavipsychrobacter</taxon>
    </lineage>
</organism>
<keyword evidence="3" id="KW-1185">Reference proteome</keyword>
<dbReference type="InterPro" id="IPR001173">
    <property type="entry name" value="Glyco_trans_2-like"/>
</dbReference>
<dbReference type="PANTHER" id="PTHR43685">
    <property type="entry name" value="GLYCOSYLTRANSFERASE"/>
    <property type="match status" value="1"/>
</dbReference>
<dbReference type="SUPFAM" id="SSF53448">
    <property type="entry name" value="Nucleotide-diphospho-sugar transferases"/>
    <property type="match status" value="1"/>
</dbReference>
<dbReference type="OrthoDB" id="6638511at2"/>
<dbReference type="Pfam" id="PF00535">
    <property type="entry name" value="Glycos_transf_2"/>
    <property type="match status" value="1"/>
</dbReference>